<dbReference type="RefSeq" id="WP_014537750.1">
    <property type="nucleotide sequence ID" value="NC_017384.1"/>
</dbReference>
<dbReference type="HOGENOM" id="CLU_063667_0_0_5"/>
<dbReference type="eggNOG" id="ENOG502ZEWE">
    <property type="taxonomic scope" value="Bacteria"/>
</dbReference>
<dbReference type="AlphaFoldDB" id="F9Y6E8"/>
<keyword evidence="1 2" id="KW-0812">Transmembrane</keyword>
<keyword evidence="1" id="KW-0472">Membrane</keyword>
<dbReference type="Proteomes" id="UP000000692">
    <property type="component" value="Chromosome"/>
</dbReference>
<reference evidence="2 3" key="1">
    <citation type="journal article" date="2011" name="J. Bacteriol.">
        <title>Complete genome sequence of the industrial strain Ketogulonicigenium vulgare WSH-001.</title>
        <authorList>
            <person name="Liu L."/>
            <person name="Li Y."/>
            <person name="Zhang J."/>
            <person name="Zhou Z."/>
            <person name="Liu J."/>
            <person name="Li X."/>
            <person name="Zhou J."/>
            <person name="Du G."/>
            <person name="Wang L."/>
            <person name="Chen J."/>
        </authorList>
    </citation>
    <scope>NUCLEOTIDE SEQUENCE [LARGE SCALE GENOMIC DNA]</scope>
    <source>
        <strain evidence="2 3">WSH-001</strain>
    </source>
</reference>
<feature type="transmembrane region" description="Helical" evidence="1">
    <location>
        <begin position="138"/>
        <end position="159"/>
    </location>
</feature>
<evidence type="ECO:0000313" key="3">
    <source>
        <dbReference type="Proteomes" id="UP000000692"/>
    </source>
</evidence>
<dbReference type="OrthoDB" id="8478544at2"/>
<evidence type="ECO:0000313" key="2">
    <source>
        <dbReference type="EMBL" id="AEM40894.1"/>
    </source>
</evidence>
<sequence length="363" mass="39437">MAFTKLELPQRALSITPNAIVPPRGVIFGTVVFMAIFGFFAWLYTPNLVRDWMISQDPVVIQDARVSNGECTTRQGVFVSCSADVTYGARENPYNRHIELAFLDLHSGDYQVDVVVNRNDPGMATLSLGLDMLWSRTATLAVILFLLLGAPIIGGGNILRARKAQRASTTPARLDLVPLHIANTQTRRGVTVVNYHALLPNGKQGPQGTATFAAGEAPLTQFDDKGKLIGVGVRHPDSPLPALLDEGLARISLTERERREALAQLAVTAEAAPAAAPANKRMPAPLRVILGVVVMLVVMAVAAGGYWLWYVTSSNNRFDALGMEINAILPDPLNAWGCDQLQQRFMKERAPFGCTAADHTSWK</sequence>
<keyword evidence="3" id="KW-1185">Reference proteome</keyword>
<proteinExistence type="predicted"/>
<feature type="transmembrane region" description="Helical" evidence="1">
    <location>
        <begin position="21"/>
        <end position="44"/>
    </location>
</feature>
<protein>
    <submittedName>
        <fullName evidence="2">Putative transmembrane protein</fullName>
    </submittedName>
</protein>
<name>F9Y6E8_KETVW</name>
<dbReference type="KEGG" id="kvl:KVU_1055"/>
<gene>
    <name evidence="2" type="ordered locus">KVU_1055</name>
</gene>
<dbReference type="PATRIC" id="fig|759362.5.peg.1082"/>
<organism evidence="2 3">
    <name type="scientific">Ketogulonicigenium vulgare (strain WSH-001)</name>
    <dbReference type="NCBI Taxonomy" id="759362"/>
    <lineage>
        <taxon>Bacteria</taxon>
        <taxon>Pseudomonadati</taxon>
        <taxon>Pseudomonadota</taxon>
        <taxon>Alphaproteobacteria</taxon>
        <taxon>Rhodobacterales</taxon>
        <taxon>Roseobacteraceae</taxon>
        <taxon>Ketogulonicigenium</taxon>
    </lineage>
</organism>
<dbReference type="EMBL" id="CP002018">
    <property type="protein sequence ID" value="AEM40894.1"/>
    <property type="molecule type" value="Genomic_DNA"/>
</dbReference>
<keyword evidence="1" id="KW-1133">Transmembrane helix</keyword>
<feature type="transmembrane region" description="Helical" evidence="1">
    <location>
        <begin position="288"/>
        <end position="309"/>
    </location>
</feature>
<accession>F9Y6E8</accession>
<evidence type="ECO:0000256" key="1">
    <source>
        <dbReference type="SAM" id="Phobius"/>
    </source>
</evidence>